<dbReference type="InterPro" id="IPR036047">
    <property type="entry name" value="F-box-like_dom_sf"/>
</dbReference>
<dbReference type="EMBL" id="KN823222">
    <property type="protein sequence ID" value="KIO19432.1"/>
    <property type="molecule type" value="Genomic_DNA"/>
</dbReference>
<name>A0A0C3LDA4_9AGAM</name>
<dbReference type="AlphaFoldDB" id="A0A0C3LDA4"/>
<proteinExistence type="predicted"/>
<dbReference type="Gene3D" id="1.20.1280.50">
    <property type="match status" value="1"/>
</dbReference>
<dbReference type="Proteomes" id="UP000054248">
    <property type="component" value="Unassembled WGS sequence"/>
</dbReference>
<keyword evidence="3" id="KW-1185">Reference proteome</keyword>
<evidence type="ECO:0000313" key="2">
    <source>
        <dbReference type="EMBL" id="KIO19432.1"/>
    </source>
</evidence>
<reference evidence="3" key="2">
    <citation type="submission" date="2015-01" db="EMBL/GenBank/DDBJ databases">
        <title>Evolutionary Origins and Diversification of the Mycorrhizal Mutualists.</title>
        <authorList>
            <consortium name="DOE Joint Genome Institute"/>
            <consortium name="Mycorrhizal Genomics Consortium"/>
            <person name="Kohler A."/>
            <person name="Kuo A."/>
            <person name="Nagy L.G."/>
            <person name="Floudas D."/>
            <person name="Copeland A."/>
            <person name="Barry K.W."/>
            <person name="Cichocki N."/>
            <person name="Veneault-Fourrey C."/>
            <person name="LaButti K."/>
            <person name="Lindquist E.A."/>
            <person name="Lipzen A."/>
            <person name="Lundell T."/>
            <person name="Morin E."/>
            <person name="Murat C."/>
            <person name="Riley R."/>
            <person name="Ohm R."/>
            <person name="Sun H."/>
            <person name="Tunlid A."/>
            <person name="Henrissat B."/>
            <person name="Grigoriev I.V."/>
            <person name="Hibbett D.S."/>
            <person name="Martin F."/>
        </authorList>
    </citation>
    <scope>NUCLEOTIDE SEQUENCE [LARGE SCALE GENOMIC DNA]</scope>
    <source>
        <strain evidence="3">MUT 4182</strain>
    </source>
</reference>
<protein>
    <recommendedName>
        <fullName evidence="1">F-box domain-containing protein</fullName>
    </recommendedName>
</protein>
<dbReference type="InterPro" id="IPR001810">
    <property type="entry name" value="F-box_dom"/>
</dbReference>
<dbReference type="HOGENOM" id="CLU_034965_0_0_1"/>
<feature type="domain" description="F-box" evidence="1">
    <location>
        <begin position="15"/>
        <end position="62"/>
    </location>
</feature>
<gene>
    <name evidence="2" type="ORF">M407DRAFT_223077</name>
</gene>
<accession>A0A0C3LDA4</accession>
<dbReference type="SUPFAM" id="SSF81383">
    <property type="entry name" value="F-box domain"/>
    <property type="match status" value="1"/>
</dbReference>
<evidence type="ECO:0000259" key="1">
    <source>
        <dbReference type="Pfam" id="PF12937"/>
    </source>
</evidence>
<dbReference type="OrthoDB" id="3252786at2759"/>
<dbReference type="Pfam" id="PF12937">
    <property type="entry name" value="F-box-like"/>
    <property type="match status" value="1"/>
</dbReference>
<sequence length="544" mass="60674">MQRVDDDVMPSAPIQLLPFELLLQMFKLCISNDTPVRDLISLALVCKLWRSIVEGTSSLWCCISGGEAVPHVRKALAMAKDASLEIIYFEDIARTDPEIFFGEIGRLITQWESLSITTGNSNSPVTALQTNPPPNLKTLHLRAPWYWEWKKGPVTLFEGEPAPLALTDLWVDQIPVVMEPLRLSGLRSLELNRTPVVSAGELLRVLRDSPALERCGLYDLTSLKEFPLPGPEKELLRFQGVENPNIRLSDLRTLALCGLPVSFVHLVLSAIQIPNLQRLDMDCKIDQHGQSPASDLFTTHISHHSPTFTALTDSAKNIQIISFSDTNWTISVGNLIITLEGLAFKLKHLDEGLEWLFSHLGGHVDTLPVNLSLHELEISSKWFTRLASALKVTKLELWTASSSEHEPERQPRNIISLLSQPLESTPTQQWVLPDLESLNTNVVHEDGKSKILDMVKARHAFIETQLDGTQEADVVLKPFKEIRLRGGRNGISKDLAPNTKFLVALQKEARGAEIWWEEFKWTGSEDLNAATKSNEAGSGRVVAG</sequence>
<reference evidence="2 3" key="1">
    <citation type="submission" date="2014-04" db="EMBL/GenBank/DDBJ databases">
        <authorList>
            <consortium name="DOE Joint Genome Institute"/>
            <person name="Kuo A."/>
            <person name="Girlanda M."/>
            <person name="Perotto S."/>
            <person name="Kohler A."/>
            <person name="Nagy L.G."/>
            <person name="Floudas D."/>
            <person name="Copeland A."/>
            <person name="Barry K.W."/>
            <person name="Cichocki N."/>
            <person name="Veneault-Fourrey C."/>
            <person name="LaButti K."/>
            <person name="Lindquist E.A."/>
            <person name="Lipzen A."/>
            <person name="Lundell T."/>
            <person name="Morin E."/>
            <person name="Murat C."/>
            <person name="Sun H."/>
            <person name="Tunlid A."/>
            <person name="Henrissat B."/>
            <person name="Grigoriev I.V."/>
            <person name="Hibbett D.S."/>
            <person name="Martin F."/>
            <person name="Nordberg H.P."/>
            <person name="Cantor M.N."/>
            <person name="Hua S.X."/>
        </authorList>
    </citation>
    <scope>NUCLEOTIDE SEQUENCE [LARGE SCALE GENOMIC DNA]</scope>
    <source>
        <strain evidence="2 3">MUT 4182</strain>
    </source>
</reference>
<evidence type="ECO:0000313" key="3">
    <source>
        <dbReference type="Proteomes" id="UP000054248"/>
    </source>
</evidence>
<organism evidence="2 3">
    <name type="scientific">Tulasnella calospora MUT 4182</name>
    <dbReference type="NCBI Taxonomy" id="1051891"/>
    <lineage>
        <taxon>Eukaryota</taxon>
        <taxon>Fungi</taxon>
        <taxon>Dikarya</taxon>
        <taxon>Basidiomycota</taxon>
        <taxon>Agaricomycotina</taxon>
        <taxon>Agaricomycetes</taxon>
        <taxon>Cantharellales</taxon>
        <taxon>Tulasnellaceae</taxon>
        <taxon>Tulasnella</taxon>
    </lineage>
</organism>